<sequence length="465" mass="52513">MCMPKGKGGMGFRDFQSFNLAMLAKQVWRLLREPESLCARVLRARYYPDGKLLSARAKSGRDGTQIKIWEDNWIPGSHNLKVQTRRGNNLVSRVDELINPVDFTWDIPITLGRENCVAWHYNRNGLFSVKSAYHGQWKEKFEAKIMRPQGSGPSDQKVWKNHWKLDVPGKIKIFGWRLIKEGGCQVCPSGAEDIKHLIFLCDRAKAVWRSLGIWDKISNLLNSDRFGSAILEEIIRRGEEIQELGLGLAELVLTGGWFLWWERRQISHGESVQVPSRSGLFIVSLAKNYKLAAKPEVKLRRGWKKPPERYLILNVDASYDDDNGCGSCGAILRDGMGGMVAASCSHISQLVDAPMAEAYALKEGLMLAQHIGANRLIVQSDCMEVVDIMKGGFTANSAAPIYDECYIIWSGFQEVSMEHLNREANQVAHELARRAMITKKNCIWDDDPPSFIIHTLANDVTILNQ</sequence>
<keyword evidence="3" id="KW-1185">Reference proteome</keyword>
<dbReference type="GO" id="GO:0004523">
    <property type="term" value="F:RNA-DNA hybrid ribonuclease activity"/>
    <property type="evidence" value="ECO:0007669"/>
    <property type="project" value="InterPro"/>
</dbReference>
<protein>
    <recommendedName>
        <fullName evidence="1">RNase H type-1 domain-containing protein</fullName>
    </recommendedName>
</protein>
<dbReference type="PANTHER" id="PTHR47074">
    <property type="entry name" value="BNAC02G40300D PROTEIN"/>
    <property type="match status" value="1"/>
</dbReference>
<dbReference type="Gene3D" id="3.30.420.10">
    <property type="entry name" value="Ribonuclease H-like superfamily/Ribonuclease H"/>
    <property type="match status" value="1"/>
</dbReference>
<evidence type="ECO:0000259" key="1">
    <source>
        <dbReference type="Pfam" id="PF13456"/>
    </source>
</evidence>
<feature type="domain" description="RNase H type-1" evidence="1">
    <location>
        <begin position="314"/>
        <end position="435"/>
    </location>
</feature>
<proteinExistence type="predicted"/>
<dbReference type="SUPFAM" id="SSF53098">
    <property type="entry name" value="Ribonuclease H-like"/>
    <property type="match status" value="1"/>
</dbReference>
<reference evidence="2" key="1">
    <citation type="submission" date="2020-05" db="EMBL/GenBank/DDBJ databases">
        <title>WGS assembly of Panicum virgatum.</title>
        <authorList>
            <person name="Lovell J.T."/>
            <person name="Jenkins J."/>
            <person name="Shu S."/>
            <person name="Juenger T.E."/>
            <person name="Schmutz J."/>
        </authorList>
    </citation>
    <scope>NUCLEOTIDE SEQUENCE</scope>
    <source>
        <strain evidence="2">AP13</strain>
    </source>
</reference>
<dbReference type="CDD" id="cd06222">
    <property type="entry name" value="RNase_H_like"/>
    <property type="match status" value="1"/>
</dbReference>
<accession>A0A8T0VQU7</accession>
<dbReference type="AlphaFoldDB" id="A0A8T0VQU7"/>
<dbReference type="InterPro" id="IPR044730">
    <property type="entry name" value="RNase_H-like_dom_plant"/>
</dbReference>
<evidence type="ECO:0000313" key="2">
    <source>
        <dbReference type="EMBL" id="KAG2635966.1"/>
    </source>
</evidence>
<gene>
    <name evidence="2" type="ORF">PVAP13_2NG409203</name>
</gene>
<dbReference type="InterPro" id="IPR012337">
    <property type="entry name" value="RNaseH-like_sf"/>
</dbReference>
<dbReference type="PANTHER" id="PTHR47074:SF47">
    <property type="entry name" value="RNASE H TYPE-1 DOMAIN-CONTAINING PROTEIN"/>
    <property type="match status" value="1"/>
</dbReference>
<organism evidence="2 3">
    <name type="scientific">Panicum virgatum</name>
    <name type="common">Blackwell switchgrass</name>
    <dbReference type="NCBI Taxonomy" id="38727"/>
    <lineage>
        <taxon>Eukaryota</taxon>
        <taxon>Viridiplantae</taxon>
        <taxon>Streptophyta</taxon>
        <taxon>Embryophyta</taxon>
        <taxon>Tracheophyta</taxon>
        <taxon>Spermatophyta</taxon>
        <taxon>Magnoliopsida</taxon>
        <taxon>Liliopsida</taxon>
        <taxon>Poales</taxon>
        <taxon>Poaceae</taxon>
        <taxon>PACMAD clade</taxon>
        <taxon>Panicoideae</taxon>
        <taxon>Panicodae</taxon>
        <taxon>Paniceae</taxon>
        <taxon>Panicinae</taxon>
        <taxon>Panicum</taxon>
        <taxon>Panicum sect. Hiantes</taxon>
    </lineage>
</organism>
<dbReference type="Proteomes" id="UP000823388">
    <property type="component" value="Chromosome 2N"/>
</dbReference>
<dbReference type="Pfam" id="PF13456">
    <property type="entry name" value="RVT_3"/>
    <property type="match status" value="1"/>
</dbReference>
<dbReference type="InterPro" id="IPR002156">
    <property type="entry name" value="RNaseH_domain"/>
</dbReference>
<dbReference type="InterPro" id="IPR052929">
    <property type="entry name" value="RNase_H-like_EbsB-rel"/>
</dbReference>
<comment type="caution">
    <text evidence="2">The sequence shown here is derived from an EMBL/GenBank/DDBJ whole genome shotgun (WGS) entry which is preliminary data.</text>
</comment>
<evidence type="ECO:0000313" key="3">
    <source>
        <dbReference type="Proteomes" id="UP000823388"/>
    </source>
</evidence>
<name>A0A8T0VQU7_PANVG</name>
<dbReference type="GO" id="GO:0003676">
    <property type="term" value="F:nucleic acid binding"/>
    <property type="evidence" value="ECO:0007669"/>
    <property type="project" value="InterPro"/>
</dbReference>
<dbReference type="EMBL" id="CM029040">
    <property type="protein sequence ID" value="KAG2635966.1"/>
    <property type="molecule type" value="Genomic_DNA"/>
</dbReference>
<dbReference type="InterPro" id="IPR036397">
    <property type="entry name" value="RNaseH_sf"/>
</dbReference>